<reference evidence="1 2" key="1">
    <citation type="submission" date="2018-05" db="EMBL/GenBank/DDBJ databases">
        <title>Animal gut microbial communities from fecal samples from Wisconsin, USA.</title>
        <authorList>
            <person name="Neumann A."/>
        </authorList>
    </citation>
    <scope>NUCLEOTIDE SEQUENCE [LARGE SCALE GENOMIC DNA]</scope>
    <source>
        <strain evidence="1 2">UWS4</strain>
    </source>
</reference>
<evidence type="ECO:0000313" key="1">
    <source>
        <dbReference type="EMBL" id="PWL01146.1"/>
    </source>
</evidence>
<dbReference type="PROSITE" id="PS51257">
    <property type="entry name" value="PROKAR_LIPOPROTEIN"/>
    <property type="match status" value="1"/>
</dbReference>
<evidence type="ECO:0000313" key="2">
    <source>
        <dbReference type="Proteomes" id="UP000245523"/>
    </source>
</evidence>
<dbReference type="EMBL" id="QGHD01000011">
    <property type="protein sequence ID" value="PWL01146.1"/>
    <property type="molecule type" value="Genomic_DNA"/>
</dbReference>
<gene>
    <name evidence="1" type="ORF">B0H50_11120</name>
</gene>
<sequence>MLKVKKILFILLSAILFVLVGCISSSDDDYKYKDANTCYYRRVIHYKAMIINLYLEKVYKTKNLIDKDAIVNVQLSLGEGLEKQDIDKNVCSNTNYKYIVALENNSKQNGYAGPKYKLKLDTLGHVKFSLFDANDVEKKYDFDVDQLLNFSHIKDTIFIGNRDSSIVNYESCDFSDSIYNEKYRIYNAQQIPKCFDKSQKLDKPLTFYNDSTLGKTISMNYSFEYDNGLGLDLIKVNSSVVIKGDDEWHKMVNYEFENWYFPNSSRQ</sequence>
<dbReference type="Proteomes" id="UP000245523">
    <property type="component" value="Unassembled WGS sequence"/>
</dbReference>
<comment type="caution">
    <text evidence="1">The sequence shown here is derived from an EMBL/GenBank/DDBJ whole genome shotgun (WGS) entry which is preliminary data.</text>
</comment>
<accession>A0ABX5LLC7</accession>
<protein>
    <recommendedName>
        <fullName evidence="3">Lipoprotein</fullName>
    </recommendedName>
</protein>
<name>A0ABX5LLC7_9BACT</name>
<organism evidence="1 2">
    <name type="scientific">Hallerella porci</name>
    <dbReference type="NCBI Taxonomy" id="1945871"/>
    <lineage>
        <taxon>Bacteria</taxon>
        <taxon>Pseudomonadati</taxon>
        <taxon>Fibrobacterota</taxon>
        <taxon>Fibrobacteria</taxon>
        <taxon>Fibrobacterales</taxon>
        <taxon>Fibrobacteraceae</taxon>
        <taxon>Hallerella</taxon>
    </lineage>
</organism>
<proteinExistence type="predicted"/>
<evidence type="ECO:0008006" key="3">
    <source>
        <dbReference type="Google" id="ProtNLM"/>
    </source>
</evidence>
<keyword evidence="2" id="KW-1185">Reference proteome</keyword>